<name>B8KT57_9GAMM</name>
<gene>
    <name evidence="1" type="ORF">NOR51B_1927</name>
</gene>
<evidence type="ECO:0000313" key="2">
    <source>
        <dbReference type="Proteomes" id="UP000004699"/>
    </source>
</evidence>
<dbReference type="PANTHER" id="PTHR42923">
    <property type="entry name" value="PROTOPORPHYRINOGEN OXIDASE"/>
    <property type="match status" value="1"/>
</dbReference>
<dbReference type="InterPro" id="IPR050464">
    <property type="entry name" value="Zeta_carotene_desat/Oxidored"/>
</dbReference>
<sequence length="633" mass="68952">MGKKSLSGITRRDILHGLGALGATALVPGKALADAVLAMETSGASGYPPLRTGLRGNHVGSFEVAHSLARHGQTDWSPVQSLDTIEYDLVVVGAGISGLAAAYFFQQKNPNARVLLLDNHDDFGGHAKRNEFDVGKQKIIGYGGSQTMENPSSYPRVTQALLEELGVNLNAFDTAYDQNFYKRHGLTGGTFFNQEAWGENRLIPVDVANLSYYLPLADSPISIEAAVGRMPMSDAAKAQMRHLLTTDTDQLADIPADKKIDYLYSMTYLDFVAKHLGVTEPEVIAALQGLITESGVGIESTSAGDAIMYSGLPGANACGLPEYDGDPYIHHFPDGNASIARALVQRLIPEVSSAPTLEALLTQPFDYSALDKADAKVQLRLSSTVVNVAHRGKSEKGNGVSVTYVKYGQAFNVKARATILACYNTIIPALCPELPEKQREALSLQVKSPILYTSVALTNWRAWAELGIGGARCPGSYHNTAILDFPVSLGSYQFSDNPDQPIMVHMERFPHPINRDLDKRGKLRWGRHQLLSTPYETIERNVVQQLSGMLGDGGFDPEKDISAITVNRWAHGYSYDYDFLEEPYYDDWNDPRYPHVRGRQTFGSIAIANSDARGSAYLDAAIGQAHRAVEALS</sequence>
<dbReference type="SUPFAM" id="SSF51905">
    <property type="entry name" value="FAD/NAD(P)-binding domain"/>
    <property type="match status" value="1"/>
</dbReference>
<dbReference type="Gene3D" id="3.50.50.60">
    <property type="entry name" value="FAD/NAD(P)-binding domain"/>
    <property type="match status" value="1"/>
</dbReference>
<evidence type="ECO:0000313" key="1">
    <source>
        <dbReference type="EMBL" id="EED35979.1"/>
    </source>
</evidence>
<organism evidence="1 2">
    <name type="scientific">Luminiphilus syltensis NOR5-1B</name>
    <dbReference type="NCBI Taxonomy" id="565045"/>
    <lineage>
        <taxon>Bacteria</taxon>
        <taxon>Pseudomonadati</taxon>
        <taxon>Pseudomonadota</taxon>
        <taxon>Gammaproteobacteria</taxon>
        <taxon>Cellvibrionales</taxon>
        <taxon>Halieaceae</taxon>
        <taxon>Luminiphilus</taxon>
    </lineage>
</organism>
<dbReference type="STRING" id="565045.NOR51B_1927"/>
<dbReference type="eggNOG" id="COG1231">
    <property type="taxonomic scope" value="Bacteria"/>
</dbReference>
<dbReference type="PANTHER" id="PTHR42923:SF3">
    <property type="entry name" value="PROTOPORPHYRINOGEN OXIDASE"/>
    <property type="match status" value="1"/>
</dbReference>
<dbReference type="OrthoDB" id="231484at2"/>
<dbReference type="Proteomes" id="UP000004699">
    <property type="component" value="Unassembled WGS sequence"/>
</dbReference>
<dbReference type="HOGENOM" id="CLU_431354_0_0_6"/>
<dbReference type="EMBL" id="DS999411">
    <property type="protein sequence ID" value="EED35979.1"/>
    <property type="molecule type" value="Genomic_DNA"/>
</dbReference>
<keyword evidence="2" id="KW-1185">Reference proteome</keyword>
<protein>
    <submittedName>
        <fullName evidence="1">Twin-arginine translocation pathway signal</fullName>
    </submittedName>
</protein>
<dbReference type="PROSITE" id="PS51318">
    <property type="entry name" value="TAT"/>
    <property type="match status" value="1"/>
</dbReference>
<reference evidence="2" key="1">
    <citation type="journal article" date="2013" name="BMC Microbiol.">
        <title>Taxonomy and evolution of bacteriochlorophyll a-containing members of the OM60/NOR5 clade of marine gammaproteobacteria: description of Luminiphilus syltensis gen. nov., sp. nov., reclassification of Haliea rubra as Pseudohaliea rubra gen. nov., comb. nov., and emendation of Chromatocurvus halotolerans.</title>
        <authorList>
            <person name="Spring S."/>
            <person name="Riedel T."/>
            <person name="Sproer C."/>
            <person name="Yan S."/>
            <person name="Harder J."/>
            <person name="Fuchs B.M."/>
        </authorList>
    </citation>
    <scope>NUCLEOTIDE SEQUENCE [LARGE SCALE GENOMIC DNA]</scope>
    <source>
        <strain evidence="2">NOR51-B</strain>
    </source>
</reference>
<dbReference type="RefSeq" id="WP_009020723.1">
    <property type="nucleotide sequence ID" value="NZ_DS999411.1"/>
</dbReference>
<dbReference type="InterPro" id="IPR036188">
    <property type="entry name" value="FAD/NAD-bd_sf"/>
</dbReference>
<dbReference type="GO" id="GO:0016491">
    <property type="term" value="F:oxidoreductase activity"/>
    <property type="evidence" value="ECO:0007669"/>
    <property type="project" value="TreeGrafter"/>
</dbReference>
<dbReference type="AlphaFoldDB" id="B8KT57"/>
<dbReference type="Pfam" id="PF13450">
    <property type="entry name" value="NAD_binding_8"/>
    <property type="match status" value="1"/>
</dbReference>
<dbReference type="InterPro" id="IPR006311">
    <property type="entry name" value="TAT_signal"/>
</dbReference>
<accession>B8KT57</accession>
<proteinExistence type="predicted"/>